<protein>
    <submittedName>
        <fullName evidence="2">Uncharacterized protein</fullName>
    </submittedName>
</protein>
<comment type="caution">
    <text evidence="2">The sequence shown here is derived from an EMBL/GenBank/DDBJ whole genome shotgun (WGS) entry which is preliminary data.</text>
</comment>
<keyword evidence="1" id="KW-0812">Transmembrane</keyword>
<feature type="transmembrane region" description="Helical" evidence="1">
    <location>
        <begin position="20"/>
        <end position="42"/>
    </location>
</feature>
<accession>A0A6L2NK83</accession>
<gene>
    <name evidence="2" type="ORF">Tci_058614</name>
</gene>
<dbReference type="AlphaFoldDB" id="A0A6L2NK83"/>
<proteinExistence type="predicted"/>
<sequence length="126" mass="13762">MKQGMGDGGYCCWDGRQGVWVVVVILGTMWGLLLGWTTGIIVKNLTIASHLHMANNETYIRSPSEVCLSDSDSELLRPTPCQEEKEVPLNNNIGKQIGAFVDMHSEAVEQGMDDNVPDKIDGAKGK</sequence>
<keyword evidence="1" id="KW-0472">Membrane</keyword>
<reference evidence="2" key="1">
    <citation type="journal article" date="2019" name="Sci. Rep.">
        <title>Draft genome of Tanacetum cinerariifolium, the natural source of mosquito coil.</title>
        <authorList>
            <person name="Yamashiro T."/>
            <person name="Shiraishi A."/>
            <person name="Satake H."/>
            <person name="Nakayama K."/>
        </authorList>
    </citation>
    <scope>NUCLEOTIDE SEQUENCE</scope>
</reference>
<evidence type="ECO:0000313" key="2">
    <source>
        <dbReference type="EMBL" id="GEU86636.1"/>
    </source>
</evidence>
<organism evidence="2">
    <name type="scientific">Tanacetum cinerariifolium</name>
    <name type="common">Dalmatian daisy</name>
    <name type="synonym">Chrysanthemum cinerariifolium</name>
    <dbReference type="NCBI Taxonomy" id="118510"/>
    <lineage>
        <taxon>Eukaryota</taxon>
        <taxon>Viridiplantae</taxon>
        <taxon>Streptophyta</taxon>
        <taxon>Embryophyta</taxon>
        <taxon>Tracheophyta</taxon>
        <taxon>Spermatophyta</taxon>
        <taxon>Magnoliopsida</taxon>
        <taxon>eudicotyledons</taxon>
        <taxon>Gunneridae</taxon>
        <taxon>Pentapetalae</taxon>
        <taxon>asterids</taxon>
        <taxon>campanulids</taxon>
        <taxon>Asterales</taxon>
        <taxon>Asteraceae</taxon>
        <taxon>Asteroideae</taxon>
        <taxon>Anthemideae</taxon>
        <taxon>Anthemidinae</taxon>
        <taxon>Tanacetum</taxon>
    </lineage>
</organism>
<name>A0A6L2NK83_TANCI</name>
<keyword evidence="1" id="KW-1133">Transmembrane helix</keyword>
<evidence type="ECO:0000256" key="1">
    <source>
        <dbReference type="SAM" id="Phobius"/>
    </source>
</evidence>
<dbReference type="EMBL" id="BKCJ010009369">
    <property type="protein sequence ID" value="GEU86636.1"/>
    <property type="molecule type" value="Genomic_DNA"/>
</dbReference>